<feature type="domain" description="Type I restriction modification DNA specificity" evidence="4">
    <location>
        <begin position="7"/>
        <end position="158"/>
    </location>
</feature>
<keyword evidence="5" id="KW-0255">Endonuclease</keyword>
<keyword evidence="6" id="KW-1185">Reference proteome</keyword>
<keyword evidence="3" id="KW-0238">DNA-binding</keyword>
<evidence type="ECO:0000313" key="5">
    <source>
        <dbReference type="EMBL" id="AUW96579.1"/>
    </source>
</evidence>
<dbReference type="KEGG" id="splr:C0J00_05395"/>
<dbReference type="EMBL" id="CP025536">
    <property type="protein sequence ID" value="AUW96579.1"/>
    <property type="molecule type" value="Genomic_DNA"/>
</dbReference>
<dbReference type="GO" id="GO:0003677">
    <property type="term" value="F:DNA binding"/>
    <property type="evidence" value="ECO:0007669"/>
    <property type="project" value="UniProtKB-KW"/>
</dbReference>
<keyword evidence="5" id="KW-0378">Hydrolase</keyword>
<reference evidence="5 6" key="2">
    <citation type="submission" date="2018-02" db="EMBL/GenBank/DDBJ databases">
        <title>Whole genome sequencing analysis of Streptococcus pluranimalium isolated from cattle infected mastitis in China.</title>
        <authorList>
            <person name="Zhang J.-R."/>
            <person name="Hu G.-Z."/>
        </authorList>
    </citation>
    <scope>NUCLEOTIDE SEQUENCE [LARGE SCALE GENOMIC DNA]</scope>
    <source>
        <strain evidence="5 6">TH11417</strain>
    </source>
</reference>
<evidence type="ECO:0000256" key="1">
    <source>
        <dbReference type="ARBA" id="ARBA00010923"/>
    </source>
</evidence>
<dbReference type="RefSeq" id="WP_104967906.1">
    <property type="nucleotide sequence ID" value="NZ_CP025536.1"/>
</dbReference>
<name>A0A2L0D4Q4_9STRE</name>
<evidence type="ECO:0000256" key="3">
    <source>
        <dbReference type="ARBA" id="ARBA00023125"/>
    </source>
</evidence>
<evidence type="ECO:0000259" key="4">
    <source>
        <dbReference type="Pfam" id="PF01420"/>
    </source>
</evidence>
<dbReference type="Pfam" id="PF01420">
    <property type="entry name" value="Methylase_S"/>
    <property type="match status" value="1"/>
</dbReference>
<keyword evidence="2" id="KW-0680">Restriction system</keyword>
<accession>A0A2L0D4Q4</accession>
<reference evidence="5 6" key="1">
    <citation type="submission" date="2017-12" db="EMBL/GenBank/DDBJ databases">
        <authorList>
            <person name="Hurst M.R.H."/>
        </authorList>
    </citation>
    <scope>NUCLEOTIDE SEQUENCE [LARGE SCALE GENOMIC DNA]</scope>
    <source>
        <strain evidence="5 6">TH11417</strain>
    </source>
</reference>
<dbReference type="OrthoDB" id="9814572at2"/>
<dbReference type="InterPro" id="IPR044946">
    <property type="entry name" value="Restrct_endonuc_typeI_TRD_sf"/>
</dbReference>
<dbReference type="InterPro" id="IPR052021">
    <property type="entry name" value="Type-I_RS_S_subunit"/>
</dbReference>
<gene>
    <name evidence="5" type="ORF">C0J00_05395</name>
</gene>
<sequence length="189" mass="21647">MQHSLILEDIATIFKGRAVPSKAEGDRIAVINIVDVQNGIIDYDQLKSYDEKESLVLKYYLKSGDLLISSKGTQLKLAIFEEQNKPVVASSNFTIIRPSSKVRGYYLKLFFETETGRKLLMETDRGKSVMNLSTSDIAGISIPMIPLVKQDYAISRYLRGQADYQRKLERANQEWQYIEDEVKRTLFPK</sequence>
<comment type="similarity">
    <text evidence="1">Belongs to the type-I restriction system S methylase family.</text>
</comment>
<dbReference type="InterPro" id="IPR000055">
    <property type="entry name" value="Restrct_endonuc_typeI_TRD"/>
</dbReference>
<dbReference type="Proteomes" id="UP000238956">
    <property type="component" value="Chromosome"/>
</dbReference>
<evidence type="ECO:0000313" key="6">
    <source>
        <dbReference type="Proteomes" id="UP000238956"/>
    </source>
</evidence>
<evidence type="ECO:0000256" key="2">
    <source>
        <dbReference type="ARBA" id="ARBA00022747"/>
    </source>
</evidence>
<dbReference type="SUPFAM" id="SSF116734">
    <property type="entry name" value="DNA methylase specificity domain"/>
    <property type="match status" value="1"/>
</dbReference>
<dbReference type="PANTHER" id="PTHR30408:SF12">
    <property type="entry name" value="TYPE I RESTRICTION ENZYME MJAVIII SPECIFICITY SUBUNIT"/>
    <property type="match status" value="1"/>
</dbReference>
<dbReference type="GeneID" id="98393341"/>
<proteinExistence type="inferred from homology"/>
<dbReference type="Gene3D" id="3.90.220.20">
    <property type="entry name" value="DNA methylase specificity domains"/>
    <property type="match status" value="1"/>
</dbReference>
<dbReference type="GO" id="GO:0009307">
    <property type="term" value="P:DNA restriction-modification system"/>
    <property type="evidence" value="ECO:0007669"/>
    <property type="project" value="UniProtKB-KW"/>
</dbReference>
<keyword evidence="5" id="KW-0540">Nuclease</keyword>
<dbReference type="AlphaFoldDB" id="A0A2L0D4Q4"/>
<protein>
    <submittedName>
        <fullName evidence="5">Restriction endonuclease subunit S</fullName>
    </submittedName>
</protein>
<dbReference type="GO" id="GO:0004519">
    <property type="term" value="F:endonuclease activity"/>
    <property type="evidence" value="ECO:0007669"/>
    <property type="project" value="UniProtKB-KW"/>
</dbReference>
<dbReference type="PANTHER" id="PTHR30408">
    <property type="entry name" value="TYPE-1 RESTRICTION ENZYME ECOKI SPECIFICITY PROTEIN"/>
    <property type="match status" value="1"/>
</dbReference>
<organism evidence="5 6">
    <name type="scientific">Streptococcus pluranimalium</name>
    <dbReference type="NCBI Taxonomy" id="82348"/>
    <lineage>
        <taxon>Bacteria</taxon>
        <taxon>Bacillati</taxon>
        <taxon>Bacillota</taxon>
        <taxon>Bacilli</taxon>
        <taxon>Lactobacillales</taxon>
        <taxon>Streptococcaceae</taxon>
        <taxon>Streptococcus</taxon>
    </lineage>
</organism>